<evidence type="ECO:0000256" key="3">
    <source>
        <dbReference type="SAM" id="Coils"/>
    </source>
</evidence>
<name>A0AB34IFE2_PRYPA</name>
<dbReference type="InterPro" id="IPR003591">
    <property type="entry name" value="Leu-rich_rpt_typical-subtyp"/>
</dbReference>
<keyword evidence="1" id="KW-0433">Leucine-rich repeat</keyword>
<protein>
    <recommendedName>
        <fullName evidence="7">Non-specific serine/threonine protein kinase</fullName>
    </recommendedName>
</protein>
<evidence type="ECO:0000313" key="6">
    <source>
        <dbReference type="Proteomes" id="UP001515480"/>
    </source>
</evidence>
<proteinExistence type="predicted"/>
<accession>A0AB34IFE2</accession>
<dbReference type="SUPFAM" id="SSF48371">
    <property type="entry name" value="ARM repeat"/>
    <property type="match status" value="1"/>
</dbReference>
<dbReference type="PANTHER" id="PTHR15454">
    <property type="entry name" value="NISCHARIN RELATED"/>
    <property type="match status" value="1"/>
</dbReference>
<dbReference type="Proteomes" id="UP001515480">
    <property type="component" value="Unassembled WGS sequence"/>
</dbReference>
<dbReference type="EMBL" id="JBGBPQ010000028">
    <property type="protein sequence ID" value="KAL1496708.1"/>
    <property type="molecule type" value="Genomic_DNA"/>
</dbReference>
<evidence type="ECO:0000313" key="5">
    <source>
        <dbReference type="EMBL" id="KAL1496708.1"/>
    </source>
</evidence>
<dbReference type="Gene3D" id="3.80.10.10">
    <property type="entry name" value="Ribonuclease Inhibitor"/>
    <property type="match status" value="2"/>
</dbReference>
<sequence>MLSSKEESVPQLSELQAGILTVQATAEECRRLDVDENAIVTRVIASSTGRRDQNSLEVHRGRQLLQVNGMSITKEQTLDMLLDKLDLLGDRGNTTDLTMTLVFKSLSFPPTKAEEKRQERNSLFEPERVIHELTQETLLQHLQPVGLLRKPIKELSSLPSGSFLYFNHPNWKLTGLGALLDVPLRSVRELDLSGNQLSDVGAAAGRFEHMVDLRLKDNGLSSIELHYLPRLKYLDLSFNKLQILPELLGLPALQHLDVSDNKIGSRETNTMSIQVDMRGESSDGWERIAHSPLVELKALLLANNSLKWSQSAFNAKISLLNDKRALGELDFRGNPMMFVPRLDDLPPLRSYREWILTQCQSLVRLDGEYISTKERRHVFNHPMLHEPTTDGGLMGDMGGEEHHEAQTDSAMVQFAYAGMPVLCPLTLHADLLSACFALPGNQCCEVLLRIQQDMLGLFAAPPQYRRYFESDADESPLGEEDAVGPAAKASEPADASAKAAAPGAQRREIRRRRLRAEAQLRSGQGLLTEEDETKAELEMDEFLASKGGAAMLDEQPEGNELALALQEETDNSASLSVMKKSGGRAEEEVVEEVVQLLLILFERAPRNDSGKADAANVKPGIAELSMRVLSTCCALGGDGGIGEYLASRAQATLKELLISAEDRQLLIITQAVSVLVPPLMRLECEDWVQWSNLGMLRNLVSMHPPAGLHLAFLSELLHRIALDEGGTAPLPLFGLLSLLARLQDNLTRPVSFYNVAATPAEELHAHGLTKLVCEWLKTDDSRARQMDTWTTARQMSVWQICEGLARYVPDAAEVLVEAGAAVWVRDELRRQLQGGVRAEWRYEKTIAVSNLILVAEALGIHSLKARVVIYSLPSRLGRIFNNLDGSVSYDEYGVLLTVLPLLTYHERSDAVLLNAVLQLLGSLVNIANGYMLEALSEILAGVDPLLRLLQPPALGRINARAARIGLDPAAGEKAAAEAALVTSPAEVTDPNVVLMIKALVRVITAYARRAGKWKADVEARLARENVTVDRREQEALKVTDRFDDEGRDQLLLQLLNHRDDTVRVVAMECLSVIPMSNLDKEEVSVLVNYVREVHECSQAFVGRNEEKLMHAFNAFTRLVRMPNTVNDDAPTGKQQTQPTARTAGAYFRREHANMVLLALELLVENTQREMPSVESEEAEQKARLSLALTDFLIACSGPAEGQDPDTSPPIWPQAVSVLQMRDATKMMLQVMQNEEVYGDPKVRLPLERSALANTVDPLLYILPKLKIDSEIKSRVLTRLAELLEGHSADVDEVEALDELATGRVAKRRERSGETSEARRRRVQQHVSFLRGDGIDLVLRQMENELNELKQLQQHAATADDSLGASAEGELYPDLPADATEEAVNEKVQRVLKWVSDEEIRSELLVAGRVDRSEVEEEKQKQLKNMVDWKDFGIAALYSQELHLLPDDVSSKLPEQMDRPLASARTHKLALAGGEVGASEAEQETSRRMNAELSVGSAFRCLTACSKFGSIETRGHFHDKMSIPSYQHDALMIAAYAGVFSSQQEGKAALRFVRFWVETLQGDDSGASKLSSLPLLDTLARLLPRLLKPWALQIKTLLDLWHVTALDSGVQRANALLLSDEKGGQQRLLTFLQLIAQLYSVMLTSLQKMKFSKVPELDAAAKELALRRLLPPLSDQGIPVAGSAPPQPLEMNALFGFLAVLFLDAALRRAEGWDGEPTSRAGSLKRQDGVGAIKGVLGSFCSLDEERRFELFQMTARLEARWGLPLSPALMQSISDITEGFLYQEAVEPFLKAQGVLDFEGERVLESAWMVQESPRKRKSVLVIVTNHALYVLTLPRGLLCTVCESWKLCPTGPRFLRKVPYYKVDKLLLDFSAAHGAGHRFKLEVSDKSKKATPKDYQFSSLHVGVAQKLLHAIQRVHPRSLPIVLDSTLPRVISLIQQDAGGDTSTGQYKDDDADSSIVLVLRCERDDKGTKDPGPRLLVVDQSSLSIYLEFPEYFGLQPWTDLHATDDIDQPNGRDVIRHEMSIDIDNLESLDMVMSSEPQVVLAPFGGPQVTLTFADDAAAALFRQRMREVLWGHGQTTWNDATV</sequence>
<dbReference type="InterPro" id="IPR016024">
    <property type="entry name" value="ARM-type_fold"/>
</dbReference>
<dbReference type="SUPFAM" id="SSF52058">
    <property type="entry name" value="L domain-like"/>
    <property type="match status" value="1"/>
</dbReference>
<evidence type="ECO:0000256" key="4">
    <source>
        <dbReference type="SAM" id="MobiDB-lite"/>
    </source>
</evidence>
<keyword evidence="2" id="KW-0677">Repeat</keyword>
<dbReference type="InterPro" id="IPR032675">
    <property type="entry name" value="LRR_dom_sf"/>
</dbReference>
<dbReference type="Pfam" id="PF13516">
    <property type="entry name" value="LRR_6"/>
    <property type="match status" value="1"/>
</dbReference>
<dbReference type="SMART" id="SM00369">
    <property type="entry name" value="LRR_TYP"/>
    <property type="match status" value="3"/>
</dbReference>
<dbReference type="InterPro" id="IPR001611">
    <property type="entry name" value="Leu-rich_rpt"/>
</dbReference>
<dbReference type="PROSITE" id="PS51450">
    <property type="entry name" value="LRR"/>
    <property type="match status" value="1"/>
</dbReference>
<keyword evidence="6" id="KW-1185">Reference proteome</keyword>
<evidence type="ECO:0008006" key="7">
    <source>
        <dbReference type="Google" id="ProtNLM"/>
    </source>
</evidence>
<evidence type="ECO:0000256" key="1">
    <source>
        <dbReference type="ARBA" id="ARBA00022614"/>
    </source>
</evidence>
<dbReference type="GO" id="GO:0005737">
    <property type="term" value="C:cytoplasm"/>
    <property type="evidence" value="ECO:0007669"/>
    <property type="project" value="TreeGrafter"/>
</dbReference>
<keyword evidence="3" id="KW-0175">Coiled coil</keyword>
<gene>
    <name evidence="5" type="ORF">AB1Y20_014301</name>
</gene>
<evidence type="ECO:0000256" key="2">
    <source>
        <dbReference type="ARBA" id="ARBA00022737"/>
    </source>
</evidence>
<feature type="compositionally biased region" description="Low complexity" evidence="4">
    <location>
        <begin position="484"/>
        <end position="504"/>
    </location>
</feature>
<reference evidence="5 6" key="1">
    <citation type="journal article" date="2024" name="Science">
        <title>Giant polyketide synthase enzymes in the biosynthesis of giant marine polyether toxins.</title>
        <authorList>
            <person name="Fallon T.R."/>
            <person name="Shende V.V."/>
            <person name="Wierzbicki I.H."/>
            <person name="Pendleton A.L."/>
            <person name="Watervoot N.F."/>
            <person name="Auber R.P."/>
            <person name="Gonzalez D.J."/>
            <person name="Wisecaver J.H."/>
            <person name="Moore B.S."/>
        </authorList>
    </citation>
    <scope>NUCLEOTIDE SEQUENCE [LARGE SCALE GENOMIC DNA]</scope>
    <source>
        <strain evidence="5 6">12B1</strain>
    </source>
</reference>
<feature type="coiled-coil region" evidence="3">
    <location>
        <begin position="1334"/>
        <end position="1361"/>
    </location>
</feature>
<comment type="caution">
    <text evidence="5">The sequence shown here is derived from an EMBL/GenBank/DDBJ whole genome shotgun (WGS) entry which is preliminary data.</text>
</comment>
<dbReference type="Pfam" id="PF13855">
    <property type="entry name" value="LRR_8"/>
    <property type="match status" value="1"/>
</dbReference>
<feature type="region of interest" description="Disordered" evidence="4">
    <location>
        <begin position="471"/>
        <end position="508"/>
    </location>
</feature>
<feature type="compositionally biased region" description="Acidic residues" evidence="4">
    <location>
        <begin position="471"/>
        <end position="482"/>
    </location>
</feature>
<organism evidence="5 6">
    <name type="scientific">Prymnesium parvum</name>
    <name type="common">Toxic golden alga</name>
    <dbReference type="NCBI Taxonomy" id="97485"/>
    <lineage>
        <taxon>Eukaryota</taxon>
        <taxon>Haptista</taxon>
        <taxon>Haptophyta</taxon>
        <taxon>Prymnesiophyceae</taxon>
        <taxon>Prymnesiales</taxon>
        <taxon>Prymnesiaceae</taxon>
        <taxon>Prymnesium</taxon>
    </lineage>
</organism>